<feature type="domain" description="NADH:flavin oxidoreductase/NADH oxidase N-terminal" evidence="4">
    <location>
        <begin position="12"/>
        <end position="369"/>
    </location>
</feature>
<dbReference type="OrthoDB" id="276546at2759"/>
<proteinExistence type="inferred from homology"/>
<protein>
    <submittedName>
        <fullName evidence="5">Similar to Putative 12-oxophytodienoate reductase 4 acc. no. Q69TH8</fullName>
    </submittedName>
</protein>
<evidence type="ECO:0000256" key="1">
    <source>
        <dbReference type="ARBA" id="ARBA00001917"/>
    </source>
</evidence>
<evidence type="ECO:0000256" key="3">
    <source>
        <dbReference type="ARBA" id="ARBA00023002"/>
    </source>
</evidence>
<sequence length="398" mass="44782">MASTIDRESSALFKPLTIGNGTLTIGHRVVHAPLTRLRGVAVREGTPEDPCREWMVDDMVIDYYTQRATEGGLMITEGVAVNVEAGSLPGIPGLFVPEQVQAWKKLVDAVHAKGAKIYAQLWHAGRTSVSLLIGSDALCASAVALEDEMCWAAGVKFEDYPPKEMTQEDINRTIEAFAKCAVSAVEEAGFDGVEIHGGNGYIIDQFLNSNTNQRTDKYGGSPENRCRFPLEIMESVIKAIGQDKVALRLTPFGLYNGTRGEQRLETWGYLCKEIKRQWELSYIHFIEPRYEQIIVPEEKEKFLASWGMPDITLAPFREIFGKTPFFAAGGYNDTNSWGVIESGTYDAIVYGRYFLANPDFVYRLRNGIKFNKYNRDRFYGPFPDRHVGYVDYPRHDEL</sequence>
<dbReference type="CDD" id="cd02933">
    <property type="entry name" value="OYE_like_FMN"/>
    <property type="match status" value="1"/>
</dbReference>
<evidence type="ECO:0000313" key="5">
    <source>
        <dbReference type="EMBL" id="CCX11995.1"/>
    </source>
</evidence>
<dbReference type="GO" id="GO:0010181">
    <property type="term" value="F:FMN binding"/>
    <property type="evidence" value="ECO:0007669"/>
    <property type="project" value="InterPro"/>
</dbReference>
<dbReference type="Gene3D" id="3.20.20.70">
    <property type="entry name" value="Aldolase class I"/>
    <property type="match status" value="1"/>
</dbReference>
<dbReference type="OMA" id="PEKRCKF"/>
<dbReference type="SUPFAM" id="SSF51395">
    <property type="entry name" value="FMN-linked oxidoreductases"/>
    <property type="match status" value="1"/>
</dbReference>
<comment type="cofactor">
    <cofactor evidence="1">
        <name>FMN</name>
        <dbReference type="ChEBI" id="CHEBI:58210"/>
    </cofactor>
</comment>
<dbReference type="eggNOG" id="KOG0134">
    <property type="taxonomic scope" value="Eukaryota"/>
</dbReference>
<name>U4L696_PYROM</name>
<dbReference type="PANTHER" id="PTHR22893:SF93">
    <property type="entry name" value="HYPOTHETICAL OXIDOREDUCTASE (EUROFUNG)"/>
    <property type="match status" value="1"/>
</dbReference>
<dbReference type="GO" id="GO:0016628">
    <property type="term" value="F:oxidoreductase activity, acting on the CH-CH group of donors, NAD or NADP as acceptor"/>
    <property type="evidence" value="ECO:0007669"/>
    <property type="project" value="UniProtKB-ARBA"/>
</dbReference>
<keyword evidence="3" id="KW-0560">Oxidoreductase</keyword>
<dbReference type="InterPro" id="IPR001155">
    <property type="entry name" value="OxRdtase_FMN_N"/>
</dbReference>
<dbReference type="GO" id="GO:0005829">
    <property type="term" value="C:cytosol"/>
    <property type="evidence" value="ECO:0007669"/>
    <property type="project" value="UniProtKB-ARBA"/>
</dbReference>
<dbReference type="AlphaFoldDB" id="U4L696"/>
<keyword evidence="6" id="KW-1185">Reference proteome</keyword>
<gene>
    <name evidence="5" type="ORF">PCON_11589</name>
</gene>
<dbReference type="Proteomes" id="UP000018144">
    <property type="component" value="Unassembled WGS sequence"/>
</dbReference>
<dbReference type="PANTHER" id="PTHR22893">
    <property type="entry name" value="NADH OXIDOREDUCTASE-RELATED"/>
    <property type="match status" value="1"/>
</dbReference>
<dbReference type="STRING" id="1076935.U4L696"/>
<evidence type="ECO:0000313" key="6">
    <source>
        <dbReference type="Proteomes" id="UP000018144"/>
    </source>
</evidence>
<accession>U4L696</accession>
<dbReference type="Pfam" id="PF00724">
    <property type="entry name" value="Oxidored_FMN"/>
    <property type="match status" value="1"/>
</dbReference>
<dbReference type="EMBL" id="HF935661">
    <property type="protein sequence ID" value="CCX11995.1"/>
    <property type="molecule type" value="Genomic_DNA"/>
</dbReference>
<reference evidence="5 6" key="1">
    <citation type="journal article" date="2013" name="PLoS Genet.">
        <title>The genome and development-dependent transcriptomes of Pyronema confluens: a window into fungal evolution.</title>
        <authorList>
            <person name="Traeger S."/>
            <person name="Altegoer F."/>
            <person name="Freitag M."/>
            <person name="Gabaldon T."/>
            <person name="Kempken F."/>
            <person name="Kumar A."/>
            <person name="Marcet-Houben M."/>
            <person name="Poggeler S."/>
            <person name="Stajich J.E."/>
            <person name="Nowrousian M."/>
        </authorList>
    </citation>
    <scope>NUCLEOTIDE SEQUENCE [LARGE SCALE GENOMIC DNA]</scope>
    <source>
        <strain evidence="6">CBS 100304</strain>
        <tissue evidence="5">Vegetative mycelium</tissue>
    </source>
</reference>
<organism evidence="5 6">
    <name type="scientific">Pyronema omphalodes (strain CBS 100304)</name>
    <name type="common">Pyronema confluens</name>
    <dbReference type="NCBI Taxonomy" id="1076935"/>
    <lineage>
        <taxon>Eukaryota</taxon>
        <taxon>Fungi</taxon>
        <taxon>Dikarya</taxon>
        <taxon>Ascomycota</taxon>
        <taxon>Pezizomycotina</taxon>
        <taxon>Pezizomycetes</taxon>
        <taxon>Pezizales</taxon>
        <taxon>Pyronemataceae</taxon>
        <taxon>Pyronema</taxon>
    </lineage>
</organism>
<dbReference type="InterPro" id="IPR013785">
    <property type="entry name" value="Aldolase_TIM"/>
</dbReference>
<comment type="similarity">
    <text evidence="2">Belongs to the NADH:flavin oxidoreductase/NADH oxidase family.</text>
</comment>
<evidence type="ECO:0000259" key="4">
    <source>
        <dbReference type="Pfam" id="PF00724"/>
    </source>
</evidence>
<dbReference type="FunFam" id="3.20.20.70:FF:000059">
    <property type="entry name" value="N-ethylmaleimide reductase, FMN-linked"/>
    <property type="match status" value="1"/>
</dbReference>
<dbReference type="InterPro" id="IPR045247">
    <property type="entry name" value="Oye-like"/>
</dbReference>
<evidence type="ECO:0000256" key="2">
    <source>
        <dbReference type="ARBA" id="ARBA00005979"/>
    </source>
</evidence>